<dbReference type="CDD" id="cd04606">
    <property type="entry name" value="CBS_pair_Mg_transporter"/>
    <property type="match status" value="1"/>
</dbReference>
<evidence type="ECO:0000256" key="8">
    <source>
        <dbReference type="PROSITE-ProRule" id="PRU00703"/>
    </source>
</evidence>
<dbReference type="Pfam" id="PF00571">
    <property type="entry name" value="CBS"/>
    <property type="match status" value="1"/>
</dbReference>
<keyword evidence="3" id="KW-0813">Transport</keyword>
<keyword evidence="8" id="KW-0129">CBS domain</keyword>
<dbReference type="SMART" id="SM00924">
    <property type="entry name" value="MgtE_N"/>
    <property type="match status" value="1"/>
</dbReference>
<dbReference type="Proteomes" id="UP000011776">
    <property type="component" value="Unassembled WGS sequence"/>
</dbReference>
<dbReference type="PANTHER" id="PTHR43773:SF1">
    <property type="entry name" value="MAGNESIUM TRANSPORTER MGTE"/>
    <property type="match status" value="1"/>
</dbReference>
<evidence type="ECO:0000313" key="11">
    <source>
        <dbReference type="EMBL" id="EMG11448.1"/>
    </source>
</evidence>
<evidence type="ECO:0000256" key="2">
    <source>
        <dbReference type="ARBA" id="ARBA00009749"/>
    </source>
</evidence>
<evidence type="ECO:0000256" key="7">
    <source>
        <dbReference type="ARBA" id="ARBA00023136"/>
    </source>
</evidence>
<evidence type="ECO:0000259" key="10">
    <source>
        <dbReference type="PROSITE" id="PS51371"/>
    </source>
</evidence>
<dbReference type="Gene3D" id="3.10.580.10">
    <property type="entry name" value="CBS-domain"/>
    <property type="match status" value="1"/>
</dbReference>
<dbReference type="SUPFAM" id="SSF161093">
    <property type="entry name" value="MgtE membrane domain-like"/>
    <property type="match status" value="1"/>
</dbReference>
<dbReference type="Gene3D" id="1.25.60.10">
    <property type="entry name" value="MgtE N-terminal domain-like"/>
    <property type="match status" value="1"/>
</dbReference>
<dbReference type="SMART" id="SM00116">
    <property type="entry name" value="CBS"/>
    <property type="match status" value="2"/>
</dbReference>
<proteinExistence type="inferred from homology"/>
<feature type="domain" description="CBS" evidence="10">
    <location>
        <begin position="216"/>
        <end position="272"/>
    </location>
</feature>
<protein>
    <submittedName>
        <fullName evidence="11">MgtE intracellular N-terminal domain protein</fullName>
    </submittedName>
</protein>
<evidence type="ECO:0000256" key="6">
    <source>
        <dbReference type="ARBA" id="ARBA00022989"/>
    </source>
</evidence>
<dbReference type="PANTHER" id="PTHR43773">
    <property type="entry name" value="MAGNESIUM TRANSPORTER MGTE"/>
    <property type="match status" value="1"/>
</dbReference>
<accession>M3GXI5</accession>
<dbReference type="Pfam" id="PF03448">
    <property type="entry name" value="MgtE_N"/>
    <property type="match status" value="1"/>
</dbReference>
<keyword evidence="6 9" id="KW-1133">Transmembrane helix</keyword>
<feature type="transmembrane region" description="Helical" evidence="9">
    <location>
        <begin position="401"/>
        <end position="425"/>
    </location>
</feature>
<dbReference type="EMBL" id="AFME02000165">
    <property type="protein sequence ID" value="EMG11448.1"/>
    <property type="molecule type" value="Genomic_DNA"/>
</dbReference>
<dbReference type="GO" id="GO:0015095">
    <property type="term" value="F:magnesium ion transmembrane transporter activity"/>
    <property type="evidence" value="ECO:0007669"/>
    <property type="project" value="InterPro"/>
</dbReference>
<evidence type="ECO:0000256" key="3">
    <source>
        <dbReference type="ARBA" id="ARBA00022448"/>
    </source>
</evidence>
<evidence type="ECO:0000256" key="9">
    <source>
        <dbReference type="SAM" id="Phobius"/>
    </source>
</evidence>
<reference evidence="11 12" key="1">
    <citation type="submission" date="2013-02" db="EMBL/GenBank/DDBJ databases">
        <authorList>
            <person name="Harkins D.M."/>
            <person name="Durkin A.S."/>
            <person name="Brinkac L.M."/>
            <person name="Haft D.H."/>
            <person name="Selengut J.D."/>
            <person name="Sanka R."/>
            <person name="DePew J."/>
            <person name="Purushe J."/>
            <person name="Tulsiani S.M."/>
            <person name="Graham G.C."/>
            <person name="Burns M.-A."/>
            <person name="Dohnt M.F."/>
            <person name="Smythe L.D."/>
            <person name="McKay D.B."/>
            <person name="Craig S.B."/>
            <person name="Vinetz J.M."/>
            <person name="Sutton G.G."/>
            <person name="Nierman W.C."/>
            <person name="Fouts D.E."/>
        </authorList>
    </citation>
    <scope>NUCLEOTIDE SEQUENCE [LARGE SCALE GENOMIC DNA]</scope>
    <source>
        <strain evidence="11 12">LT2186</strain>
    </source>
</reference>
<dbReference type="PROSITE" id="PS51371">
    <property type="entry name" value="CBS"/>
    <property type="match status" value="1"/>
</dbReference>
<comment type="subcellular location">
    <subcellularLocation>
        <location evidence="1">Membrane</location>
        <topology evidence="1">Multi-pass membrane protein</topology>
    </subcellularLocation>
</comment>
<evidence type="ECO:0000313" key="12">
    <source>
        <dbReference type="Proteomes" id="UP000011776"/>
    </source>
</evidence>
<keyword evidence="5" id="KW-0460">Magnesium</keyword>
<dbReference type="InterPro" id="IPR046342">
    <property type="entry name" value="CBS_dom_sf"/>
</dbReference>
<dbReference type="BioCyc" id="LINT1001599:G11K9-3390-MONOMER"/>
<evidence type="ECO:0000256" key="4">
    <source>
        <dbReference type="ARBA" id="ARBA00022692"/>
    </source>
</evidence>
<dbReference type="InterPro" id="IPR006669">
    <property type="entry name" value="MgtE_transporter"/>
</dbReference>
<dbReference type="AlphaFoldDB" id="M3GXI5"/>
<dbReference type="SUPFAM" id="SSF158791">
    <property type="entry name" value="MgtE N-terminal domain-like"/>
    <property type="match status" value="1"/>
</dbReference>
<keyword evidence="7 9" id="KW-0472">Membrane</keyword>
<dbReference type="InterPro" id="IPR006667">
    <property type="entry name" value="SLC41_membr_dom"/>
</dbReference>
<dbReference type="Pfam" id="PF01769">
    <property type="entry name" value="MgtE"/>
    <property type="match status" value="1"/>
</dbReference>
<sequence>MEERGVGHELFSEKANPSSQEWIEFFSEKIKAEQNAFLDLFLKQNHPADIAEVLEKLEEDEAFYVFKRCDSELQSSILVEFDEEFQADLISRFQMKEISPILENLETDELSSLISEFPKDKAEEILNSIDKEDSSQVRKQLTFREDSAGRLMNTVFASAVETDTVRKAIIKLRKIARDTDDIYHLYITDENNVLKGYVKLKNLFLAPLNTKVHRLMKTGFTSIHYDTDQEEIAKIFRKYDLVSVAVLDDLGRILGRITVDDILDIVHEEASEDILRLGGVSEEEKFIFLGSYFCKKKNGLAYDQFRNRLSCGFCCFLFWRNNRKIRLTCISYAYRRWNGWKCGNTINHIDRSKPSNRRSYNWKLEIRNSKGRSCRNSQWFYGRNYRGIDRLLSYRNFTLSMVMFMALQANLMIAAVIGTSIPLFLRALGIDPAIASSIFVTTFTDVFGFFCFLGLATLFIQIL</sequence>
<gene>
    <name evidence="11" type="ORF">LEP1GSC151_3184</name>
</gene>
<evidence type="ECO:0000256" key="5">
    <source>
        <dbReference type="ARBA" id="ARBA00022842"/>
    </source>
</evidence>
<evidence type="ECO:0000256" key="1">
    <source>
        <dbReference type="ARBA" id="ARBA00004141"/>
    </source>
</evidence>
<dbReference type="SUPFAM" id="SSF54631">
    <property type="entry name" value="CBS-domain pair"/>
    <property type="match status" value="1"/>
</dbReference>
<comment type="similarity">
    <text evidence="2">Belongs to the SLC41A transporter family.</text>
</comment>
<dbReference type="Gene3D" id="1.10.357.20">
    <property type="entry name" value="SLC41 divalent cation transporters, integral membrane domain"/>
    <property type="match status" value="1"/>
</dbReference>
<dbReference type="InterPro" id="IPR000644">
    <property type="entry name" value="CBS_dom"/>
</dbReference>
<dbReference type="GO" id="GO:0016020">
    <property type="term" value="C:membrane"/>
    <property type="evidence" value="ECO:0007669"/>
    <property type="project" value="UniProtKB-SubCell"/>
</dbReference>
<dbReference type="InterPro" id="IPR038076">
    <property type="entry name" value="MgtE_N_sf"/>
</dbReference>
<organism evidence="11 12">
    <name type="scientific">Leptospira interrogans serovar Grippotyphosa str. LT2186</name>
    <dbReference type="NCBI Taxonomy" id="1001599"/>
    <lineage>
        <taxon>Bacteria</taxon>
        <taxon>Pseudomonadati</taxon>
        <taxon>Spirochaetota</taxon>
        <taxon>Spirochaetia</taxon>
        <taxon>Leptospirales</taxon>
        <taxon>Leptospiraceae</taxon>
        <taxon>Leptospira</taxon>
    </lineage>
</organism>
<dbReference type="InterPro" id="IPR036739">
    <property type="entry name" value="SLC41_membr_dom_sf"/>
</dbReference>
<keyword evidence="4 9" id="KW-0812">Transmembrane</keyword>
<dbReference type="InterPro" id="IPR006668">
    <property type="entry name" value="Mg_transptr_MgtE_intracell_dom"/>
</dbReference>
<feature type="transmembrane region" description="Helical" evidence="9">
    <location>
        <begin position="437"/>
        <end position="462"/>
    </location>
</feature>
<comment type="caution">
    <text evidence="11">The sequence shown here is derived from an EMBL/GenBank/DDBJ whole genome shotgun (WGS) entry which is preliminary data.</text>
</comment>
<name>M3GXI5_LEPIR</name>